<evidence type="ECO:0000313" key="10">
    <source>
        <dbReference type="Proteomes" id="UP001331561"/>
    </source>
</evidence>
<comment type="similarity">
    <text evidence="2">Belongs to the MreD family.</text>
</comment>
<keyword evidence="10" id="KW-1185">Reference proteome</keyword>
<dbReference type="RefSeq" id="WP_327597792.1">
    <property type="nucleotide sequence ID" value="NZ_JAYXHS010000001.1"/>
</dbReference>
<accession>A0ABU6K192</accession>
<keyword evidence="3" id="KW-1003">Cell membrane</keyword>
<evidence type="ECO:0000256" key="6">
    <source>
        <dbReference type="ARBA" id="ARBA00022989"/>
    </source>
</evidence>
<keyword evidence="4 8" id="KW-0812">Transmembrane</keyword>
<comment type="subcellular location">
    <subcellularLocation>
        <location evidence="1">Cell membrane</location>
        <topology evidence="1">Multi-pass membrane protein</topology>
    </subcellularLocation>
</comment>
<evidence type="ECO:0000256" key="2">
    <source>
        <dbReference type="ARBA" id="ARBA00007776"/>
    </source>
</evidence>
<evidence type="ECO:0000256" key="8">
    <source>
        <dbReference type="SAM" id="Phobius"/>
    </source>
</evidence>
<dbReference type="NCBIfam" id="TIGR03426">
    <property type="entry name" value="shape_MreD"/>
    <property type="match status" value="1"/>
</dbReference>
<keyword evidence="7 8" id="KW-0472">Membrane</keyword>
<dbReference type="Proteomes" id="UP001331561">
    <property type="component" value="Unassembled WGS sequence"/>
</dbReference>
<keyword evidence="6 8" id="KW-1133">Transmembrane helix</keyword>
<dbReference type="InterPro" id="IPR026034">
    <property type="entry name" value="MreD_proteobac"/>
</dbReference>
<feature type="transmembrane region" description="Helical" evidence="8">
    <location>
        <begin position="137"/>
        <end position="159"/>
    </location>
</feature>
<evidence type="ECO:0000256" key="7">
    <source>
        <dbReference type="ARBA" id="ARBA00023136"/>
    </source>
</evidence>
<evidence type="ECO:0000256" key="1">
    <source>
        <dbReference type="ARBA" id="ARBA00004651"/>
    </source>
</evidence>
<evidence type="ECO:0000256" key="4">
    <source>
        <dbReference type="ARBA" id="ARBA00022692"/>
    </source>
</evidence>
<name>A0ABU6K192_9RHOO</name>
<reference evidence="9 10" key="1">
    <citation type="submission" date="2024-01" db="EMBL/GenBank/DDBJ databases">
        <title>Uliginosibacterium soil sp. nov.</title>
        <authorList>
            <person name="Lv Y."/>
        </authorList>
    </citation>
    <scope>NUCLEOTIDE SEQUENCE [LARGE SCALE GENOMIC DNA]</scope>
    <source>
        <strain evidence="9 10">H3</strain>
    </source>
</reference>
<dbReference type="EMBL" id="JAYXHS010000001">
    <property type="protein sequence ID" value="MEC5384825.1"/>
    <property type="molecule type" value="Genomic_DNA"/>
</dbReference>
<dbReference type="PANTHER" id="PTHR37484">
    <property type="entry name" value="ROD SHAPE-DETERMINING PROTEIN MRED"/>
    <property type="match status" value="1"/>
</dbReference>
<protein>
    <submittedName>
        <fullName evidence="9">Rod shape-determining protein MreD</fullName>
    </submittedName>
</protein>
<proteinExistence type="inferred from homology"/>
<evidence type="ECO:0000256" key="5">
    <source>
        <dbReference type="ARBA" id="ARBA00022960"/>
    </source>
</evidence>
<dbReference type="PIRSF" id="PIRSF018472">
    <property type="entry name" value="MreD_proteobac"/>
    <property type="match status" value="1"/>
</dbReference>
<organism evidence="9 10">
    <name type="scientific">Uliginosibacterium silvisoli</name>
    <dbReference type="NCBI Taxonomy" id="3114758"/>
    <lineage>
        <taxon>Bacteria</taxon>
        <taxon>Pseudomonadati</taxon>
        <taxon>Pseudomonadota</taxon>
        <taxon>Betaproteobacteria</taxon>
        <taxon>Rhodocyclales</taxon>
        <taxon>Zoogloeaceae</taxon>
        <taxon>Uliginosibacterium</taxon>
    </lineage>
</organism>
<dbReference type="InterPro" id="IPR007227">
    <property type="entry name" value="Cell_shape_determining_MreD"/>
</dbReference>
<sequence length="173" mass="19491">MMPTHRSSRILLPVRANFITISLIVALVLHFIPMGRFYAIPDFVALVLAFWCVREPLRVGMGTGFVLGVIVDVAHGAVMGQHALAYVLLAYASNVMSRRLLWFSPGAQALHMVPLILMAQLVMLLVRMLVGGRFPGWDYFFSTFTTAALWMPVHFLLLIPQMRPIDRDDNRPI</sequence>
<evidence type="ECO:0000313" key="9">
    <source>
        <dbReference type="EMBL" id="MEC5384825.1"/>
    </source>
</evidence>
<feature type="transmembrane region" description="Helical" evidence="8">
    <location>
        <begin position="65"/>
        <end position="89"/>
    </location>
</feature>
<feature type="transmembrane region" description="Helical" evidence="8">
    <location>
        <begin position="12"/>
        <end position="31"/>
    </location>
</feature>
<evidence type="ECO:0000256" key="3">
    <source>
        <dbReference type="ARBA" id="ARBA00022475"/>
    </source>
</evidence>
<feature type="transmembrane region" description="Helical" evidence="8">
    <location>
        <begin position="109"/>
        <end position="130"/>
    </location>
</feature>
<comment type="caution">
    <text evidence="9">The sequence shown here is derived from an EMBL/GenBank/DDBJ whole genome shotgun (WGS) entry which is preliminary data.</text>
</comment>
<dbReference type="Pfam" id="PF04093">
    <property type="entry name" value="MreD"/>
    <property type="match status" value="1"/>
</dbReference>
<keyword evidence="5" id="KW-0133">Cell shape</keyword>
<dbReference type="PANTHER" id="PTHR37484:SF1">
    <property type="entry name" value="ROD SHAPE-DETERMINING PROTEIN MRED"/>
    <property type="match status" value="1"/>
</dbReference>
<gene>
    <name evidence="9" type="primary">mreD</name>
    <name evidence="9" type="ORF">VVD49_03780</name>
</gene>